<dbReference type="PANTHER" id="PTHR48006">
    <property type="entry name" value="LEUCINE-RICH REPEAT-CONTAINING PROTEIN DDB_G0281931-RELATED"/>
    <property type="match status" value="1"/>
</dbReference>
<keyword evidence="6 10" id="KW-1133">Transmembrane helix</keyword>
<evidence type="ECO:0000313" key="14">
    <source>
        <dbReference type="Proteomes" id="UP001140949"/>
    </source>
</evidence>
<evidence type="ECO:0000256" key="6">
    <source>
        <dbReference type="ARBA" id="ARBA00022989"/>
    </source>
</evidence>
<evidence type="ECO:0000256" key="5">
    <source>
        <dbReference type="ARBA" id="ARBA00022737"/>
    </source>
</evidence>
<keyword evidence="3 10" id="KW-0812">Transmembrane</keyword>
<comment type="subcellular location">
    <subcellularLocation>
        <location evidence="1">Membrane</location>
        <topology evidence="1">Single-pass membrane protein</topology>
    </subcellularLocation>
</comment>
<keyword evidence="8 13" id="KW-0675">Receptor</keyword>
<feature type="chain" id="PRO_5043354552" evidence="11">
    <location>
        <begin position="21"/>
        <end position="619"/>
    </location>
</feature>
<evidence type="ECO:0000256" key="7">
    <source>
        <dbReference type="ARBA" id="ARBA00023136"/>
    </source>
</evidence>
<dbReference type="AlphaFoldDB" id="A0AAX6G9S7"/>
<keyword evidence="4 11" id="KW-0732">Signal</keyword>
<feature type="transmembrane region" description="Helical" evidence="10">
    <location>
        <begin position="261"/>
        <end position="283"/>
    </location>
</feature>
<evidence type="ECO:0000256" key="8">
    <source>
        <dbReference type="ARBA" id="ARBA00023170"/>
    </source>
</evidence>
<dbReference type="InterPro" id="IPR008271">
    <property type="entry name" value="Ser/Thr_kinase_AS"/>
</dbReference>
<dbReference type="Pfam" id="PF13855">
    <property type="entry name" value="LRR_8"/>
    <property type="match status" value="1"/>
</dbReference>
<sequence length="619" mass="67506">MAGLLPLYLLLLTSISTVRSSDPDTALRRTLESLGIASERPCRLPGVACSPSSLHATRIRLPSRHLRGSVSASVGLLSELRKLSLPGNLLSGPLPSEISACRSLEVLNLHANRLSGPVPRSLSSLASLRALDLSSNHFVGDLSFLVNLSNLVNLSLSNNFFSGRVPFSLSSSWNLAFLDLSGNPDLYGIGTVLPKQRYILEESKNDPSSSSSSIAVAPAPGHHYYTYSAGSPAPAPAPAPAPMPPSALHHRSSSSRKVRNWILGFVTGVIAGALSGVAISLVFRMLTNCIRGRYKNYGVGPAIFSPTIIKNAEDLAFLEKDDVVASLEVVGRGGCGEVYRAPLPNNPGMIIAIKKIMKRSADGAEPGEDESRLLDKWMRQIRSEIVTVGRIRHRNLLPLLAHVTRPDCHFLVYEFMKNGSLHDAMKRSSSEGVVELDWLLRHKIAVGVAAGLEYLHVHHKPHIIHRDLKPANILLDDHMEARIADFGLAKEVPDGNTHMTGSNVAGTCGYIAPEYHQTLKFTTKCDMYSFGVILAALVIGKFPSDDFFQDTDEMNLVKWLRNVMNSEDPAAAIDPKLKGNGYEEQMLLVLKIACFCTMDDPRERPSSKEVRVMLSQIVH</sequence>
<dbReference type="FunFam" id="1.10.510.10:FF:000479">
    <property type="entry name" value="Leucine-rich repeat receptor-like protein kinase"/>
    <property type="match status" value="1"/>
</dbReference>
<keyword evidence="9" id="KW-0325">Glycoprotein</keyword>
<comment type="caution">
    <text evidence="13">The sequence shown here is derived from an EMBL/GenBank/DDBJ whole genome shotgun (WGS) entry which is preliminary data.</text>
</comment>
<name>A0AAX6G9S7_IRIPA</name>
<dbReference type="Gene3D" id="1.10.510.10">
    <property type="entry name" value="Transferase(Phosphotransferase) domain 1"/>
    <property type="match status" value="1"/>
</dbReference>
<dbReference type="Pfam" id="PF00069">
    <property type="entry name" value="Pkinase"/>
    <property type="match status" value="1"/>
</dbReference>
<dbReference type="InterPro" id="IPR001611">
    <property type="entry name" value="Leu-rich_rpt"/>
</dbReference>
<dbReference type="SMART" id="SM00220">
    <property type="entry name" value="S_TKc"/>
    <property type="match status" value="1"/>
</dbReference>
<gene>
    <name evidence="13" type="ORF">M6B38_378050</name>
</gene>
<dbReference type="Proteomes" id="UP001140949">
    <property type="component" value="Unassembled WGS sequence"/>
</dbReference>
<evidence type="ECO:0000313" key="13">
    <source>
        <dbReference type="EMBL" id="KAJ6825001.1"/>
    </source>
</evidence>
<reference evidence="13" key="1">
    <citation type="journal article" date="2023" name="GigaByte">
        <title>Genome assembly of the bearded iris, Iris pallida Lam.</title>
        <authorList>
            <person name="Bruccoleri R.E."/>
            <person name="Oakeley E.J."/>
            <person name="Faust A.M.E."/>
            <person name="Altorfer M."/>
            <person name="Dessus-Babus S."/>
            <person name="Burckhardt D."/>
            <person name="Oertli M."/>
            <person name="Naumann U."/>
            <person name="Petersen F."/>
            <person name="Wong J."/>
        </authorList>
    </citation>
    <scope>NUCLEOTIDE SEQUENCE</scope>
    <source>
        <strain evidence="13">GSM-AAB239-AS_SAM_17_03QT</strain>
    </source>
</reference>
<keyword evidence="13" id="KW-0808">Transferase</keyword>
<evidence type="ECO:0000259" key="12">
    <source>
        <dbReference type="PROSITE" id="PS50011"/>
    </source>
</evidence>
<dbReference type="InterPro" id="IPR032675">
    <property type="entry name" value="LRR_dom_sf"/>
</dbReference>
<keyword evidence="7 10" id="KW-0472">Membrane</keyword>
<dbReference type="InterPro" id="IPR051824">
    <property type="entry name" value="LRR_Rcpt-Like_S/T_Kinase"/>
</dbReference>
<reference evidence="13" key="2">
    <citation type="submission" date="2023-04" db="EMBL/GenBank/DDBJ databases">
        <authorList>
            <person name="Bruccoleri R.E."/>
            <person name="Oakeley E.J."/>
            <person name="Faust A.-M."/>
            <person name="Dessus-Babus S."/>
            <person name="Altorfer M."/>
            <person name="Burckhardt D."/>
            <person name="Oertli M."/>
            <person name="Naumann U."/>
            <person name="Petersen F."/>
            <person name="Wong J."/>
        </authorList>
    </citation>
    <scope>NUCLEOTIDE SEQUENCE</scope>
    <source>
        <strain evidence="13">GSM-AAB239-AS_SAM_17_03QT</strain>
        <tissue evidence="13">Leaf</tissue>
    </source>
</reference>
<dbReference type="PROSITE" id="PS00108">
    <property type="entry name" value="PROTEIN_KINASE_ST"/>
    <property type="match status" value="1"/>
</dbReference>
<feature type="domain" description="Protein kinase" evidence="12">
    <location>
        <begin position="324"/>
        <end position="619"/>
    </location>
</feature>
<dbReference type="Gene3D" id="3.30.200.20">
    <property type="entry name" value="Phosphorylase Kinase, domain 1"/>
    <property type="match status" value="1"/>
</dbReference>
<keyword evidence="2" id="KW-0433">Leucine-rich repeat</keyword>
<feature type="signal peptide" evidence="11">
    <location>
        <begin position="1"/>
        <end position="20"/>
    </location>
</feature>
<accession>A0AAX6G9S7</accession>
<dbReference type="PANTHER" id="PTHR48006:SF92">
    <property type="entry name" value="LRR RECEPTOR-LIKE SERINE_THREONINE-PROTEIN KINASE GSO1"/>
    <property type="match status" value="1"/>
</dbReference>
<dbReference type="Gene3D" id="3.80.10.10">
    <property type="entry name" value="Ribonuclease Inhibitor"/>
    <property type="match status" value="2"/>
</dbReference>
<organism evidence="13 14">
    <name type="scientific">Iris pallida</name>
    <name type="common">Sweet iris</name>
    <dbReference type="NCBI Taxonomy" id="29817"/>
    <lineage>
        <taxon>Eukaryota</taxon>
        <taxon>Viridiplantae</taxon>
        <taxon>Streptophyta</taxon>
        <taxon>Embryophyta</taxon>
        <taxon>Tracheophyta</taxon>
        <taxon>Spermatophyta</taxon>
        <taxon>Magnoliopsida</taxon>
        <taxon>Liliopsida</taxon>
        <taxon>Asparagales</taxon>
        <taxon>Iridaceae</taxon>
        <taxon>Iridoideae</taxon>
        <taxon>Irideae</taxon>
        <taxon>Iris</taxon>
    </lineage>
</organism>
<dbReference type="EMBL" id="JANAVB010021796">
    <property type="protein sequence ID" value="KAJ6825001.1"/>
    <property type="molecule type" value="Genomic_DNA"/>
</dbReference>
<evidence type="ECO:0000256" key="3">
    <source>
        <dbReference type="ARBA" id="ARBA00022692"/>
    </source>
</evidence>
<dbReference type="GO" id="GO:0004672">
    <property type="term" value="F:protein kinase activity"/>
    <property type="evidence" value="ECO:0007669"/>
    <property type="project" value="InterPro"/>
</dbReference>
<dbReference type="SUPFAM" id="SSF52058">
    <property type="entry name" value="L domain-like"/>
    <property type="match status" value="1"/>
</dbReference>
<evidence type="ECO:0000256" key="2">
    <source>
        <dbReference type="ARBA" id="ARBA00022614"/>
    </source>
</evidence>
<evidence type="ECO:0000256" key="9">
    <source>
        <dbReference type="ARBA" id="ARBA00023180"/>
    </source>
</evidence>
<proteinExistence type="predicted"/>
<dbReference type="InterPro" id="IPR000719">
    <property type="entry name" value="Prot_kinase_dom"/>
</dbReference>
<evidence type="ECO:0000256" key="10">
    <source>
        <dbReference type="SAM" id="Phobius"/>
    </source>
</evidence>
<dbReference type="GO" id="GO:0005524">
    <property type="term" value="F:ATP binding"/>
    <property type="evidence" value="ECO:0007669"/>
    <property type="project" value="InterPro"/>
</dbReference>
<dbReference type="InterPro" id="IPR011009">
    <property type="entry name" value="Kinase-like_dom_sf"/>
</dbReference>
<dbReference type="GO" id="GO:0016020">
    <property type="term" value="C:membrane"/>
    <property type="evidence" value="ECO:0007669"/>
    <property type="project" value="UniProtKB-SubCell"/>
</dbReference>
<evidence type="ECO:0000256" key="11">
    <source>
        <dbReference type="SAM" id="SignalP"/>
    </source>
</evidence>
<dbReference type="Pfam" id="PF00560">
    <property type="entry name" value="LRR_1"/>
    <property type="match status" value="1"/>
</dbReference>
<dbReference type="SUPFAM" id="SSF56112">
    <property type="entry name" value="Protein kinase-like (PK-like)"/>
    <property type="match status" value="1"/>
</dbReference>
<dbReference type="PROSITE" id="PS50011">
    <property type="entry name" value="PROTEIN_KINASE_DOM"/>
    <property type="match status" value="1"/>
</dbReference>
<keyword evidence="14" id="KW-1185">Reference proteome</keyword>
<protein>
    <submittedName>
        <fullName evidence="13">Leucine-rich repeat receptor-like serine/threonine/tyrosine-protein kinase SOBIR1</fullName>
    </submittedName>
</protein>
<evidence type="ECO:0000256" key="4">
    <source>
        <dbReference type="ARBA" id="ARBA00022729"/>
    </source>
</evidence>
<evidence type="ECO:0000256" key="1">
    <source>
        <dbReference type="ARBA" id="ARBA00004167"/>
    </source>
</evidence>
<keyword evidence="5" id="KW-0677">Repeat</keyword>
<keyword evidence="13" id="KW-0418">Kinase</keyword>
<dbReference type="FunFam" id="3.80.10.10:FF:000041">
    <property type="entry name" value="LRR receptor-like serine/threonine-protein kinase ERECTA"/>
    <property type="match status" value="1"/>
</dbReference>